<dbReference type="SUPFAM" id="SSF54506">
    <property type="entry name" value="Diaminopimelate epimerase-like"/>
    <property type="match status" value="2"/>
</dbReference>
<protein>
    <submittedName>
        <fullName evidence="3">Diaminopimelate epimerase-like protein</fullName>
    </submittedName>
</protein>
<sequence length="509" mass="55842">MSPSTLSYTVADAFTKRVFGGNPASVIVLDKDHALSDATLQLIAREFNVSQTAFITPTDDLSTANESRSFGLRWFTPTVEVPLCGHATLASAHVLFSSPHIIPKDVKSIAFHTLSGELTCGRLGDGRVELELPAGVVKKAEAELEKRAIDAVHKALGETVEVKFVGRGEGPTYKNYLLVHLDDSFDLKRAKVNAGVFPEISEHPCIILTTVGQTPNENFVSRFFAPQWGVAEDPVCGSAHCDHNLSDQTLQLIAREFNFSETAFITPKEDVTERESQSFGLRWFTPMVESPICGHATLASTHVLFSSPHIVPSDVKFIRFHTLAGELICKRLGDGRIELEFPAVEVKKVEADLEKRVIDAVHKAVGGTVEIKFVGGGEGKTYENYLLIQLEDSFDLKGAKVNADIFTEISEYACILLTTIGRTPKEHFVSRFFAPRWGVTEDPVCGSAHCVLGPYWQKYLRLQSGEVMVAKQVSERGGDIEVIWNAEKGTCRLRGHAAIAAKGGIYLPE</sequence>
<accession>A0A4Y7Q2N8</accession>
<dbReference type="InterPro" id="IPR003719">
    <property type="entry name" value="Phenazine_PhzF-like"/>
</dbReference>
<evidence type="ECO:0000256" key="1">
    <source>
        <dbReference type="ARBA" id="ARBA00008270"/>
    </source>
</evidence>
<evidence type="ECO:0000313" key="3">
    <source>
        <dbReference type="EMBL" id="TDL21705.1"/>
    </source>
</evidence>
<dbReference type="GO" id="GO:0016853">
    <property type="term" value="F:isomerase activity"/>
    <property type="evidence" value="ECO:0007669"/>
    <property type="project" value="UniProtKB-KW"/>
</dbReference>
<dbReference type="Pfam" id="PF02567">
    <property type="entry name" value="PhzC-PhzF"/>
    <property type="match status" value="2"/>
</dbReference>
<dbReference type="Gene3D" id="3.10.310.10">
    <property type="entry name" value="Diaminopimelate Epimerase, Chain A, domain 1"/>
    <property type="match status" value="4"/>
</dbReference>
<dbReference type="GO" id="GO:0005737">
    <property type="term" value="C:cytoplasm"/>
    <property type="evidence" value="ECO:0007669"/>
    <property type="project" value="TreeGrafter"/>
</dbReference>
<proteinExistence type="inferred from homology"/>
<dbReference type="PANTHER" id="PTHR13774:SF17">
    <property type="entry name" value="PHENAZINE BIOSYNTHESIS-LIKE DOMAIN-CONTAINING PROTEIN"/>
    <property type="match status" value="1"/>
</dbReference>
<dbReference type="OrthoDB" id="75169at2759"/>
<keyword evidence="4" id="KW-1185">Reference proteome</keyword>
<gene>
    <name evidence="3" type="ORF">BD410DRAFT_724102</name>
</gene>
<dbReference type="EMBL" id="ML170179">
    <property type="protein sequence ID" value="TDL21705.1"/>
    <property type="molecule type" value="Genomic_DNA"/>
</dbReference>
<keyword evidence="2" id="KW-0413">Isomerase</keyword>
<dbReference type="Proteomes" id="UP000294933">
    <property type="component" value="Unassembled WGS sequence"/>
</dbReference>
<evidence type="ECO:0000256" key="2">
    <source>
        <dbReference type="ARBA" id="ARBA00023235"/>
    </source>
</evidence>
<reference evidence="3 4" key="1">
    <citation type="submission" date="2018-06" db="EMBL/GenBank/DDBJ databases">
        <title>A transcriptomic atlas of mushroom development highlights an independent origin of complex multicellularity.</title>
        <authorList>
            <consortium name="DOE Joint Genome Institute"/>
            <person name="Krizsan K."/>
            <person name="Almasi E."/>
            <person name="Merenyi Z."/>
            <person name="Sahu N."/>
            <person name="Viragh M."/>
            <person name="Koszo T."/>
            <person name="Mondo S."/>
            <person name="Kiss B."/>
            <person name="Balint B."/>
            <person name="Kues U."/>
            <person name="Barry K."/>
            <person name="Hegedus J.C."/>
            <person name="Henrissat B."/>
            <person name="Johnson J."/>
            <person name="Lipzen A."/>
            <person name="Ohm R."/>
            <person name="Nagy I."/>
            <person name="Pangilinan J."/>
            <person name="Yan J."/>
            <person name="Xiong Y."/>
            <person name="Grigoriev I.V."/>
            <person name="Hibbett D.S."/>
            <person name="Nagy L.G."/>
        </authorList>
    </citation>
    <scope>NUCLEOTIDE SEQUENCE [LARGE SCALE GENOMIC DNA]</scope>
    <source>
        <strain evidence="3 4">SZMC22713</strain>
    </source>
</reference>
<dbReference type="AlphaFoldDB" id="A0A4Y7Q2N8"/>
<comment type="similarity">
    <text evidence="1">Belongs to the PhzF family.</text>
</comment>
<organism evidence="3 4">
    <name type="scientific">Rickenella mellea</name>
    <dbReference type="NCBI Taxonomy" id="50990"/>
    <lineage>
        <taxon>Eukaryota</taxon>
        <taxon>Fungi</taxon>
        <taxon>Dikarya</taxon>
        <taxon>Basidiomycota</taxon>
        <taxon>Agaricomycotina</taxon>
        <taxon>Agaricomycetes</taxon>
        <taxon>Hymenochaetales</taxon>
        <taxon>Rickenellaceae</taxon>
        <taxon>Rickenella</taxon>
    </lineage>
</organism>
<evidence type="ECO:0000313" key="4">
    <source>
        <dbReference type="Proteomes" id="UP000294933"/>
    </source>
</evidence>
<dbReference type="NCBIfam" id="TIGR00654">
    <property type="entry name" value="PhzF_family"/>
    <property type="match status" value="2"/>
</dbReference>
<name>A0A4Y7Q2N8_9AGAM</name>
<dbReference type="PANTHER" id="PTHR13774">
    <property type="entry name" value="PHENAZINE BIOSYNTHESIS PROTEIN"/>
    <property type="match status" value="1"/>
</dbReference>
<dbReference type="STRING" id="50990.A0A4Y7Q2N8"/>
<dbReference type="VEuPathDB" id="FungiDB:BD410DRAFT_724102"/>